<dbReference type="OrthoDB" id="9775490at2"/>
<evidence type="ECO:0000256" key="1">
    <source>
        <dbReference type="ARBA" id="ARBA00005417"/>
    </source>
</evidence>
<dbReference type="PANTHER" id="PTHR42711:SF5">
    <property type="entry name" value="ABC TRANSPORTER ATP-BINDING PROTEIN NATA"/>
    <property type="match status" value="1"/>
</dbReference>
<proteinExistence type="inferred from homology"/>
<dbReference type="PROSITE" id="PS50893">
    <property type="entry name" value="ABC_TRANSPORTER_2"/>
    <property type="match status" value="1"/>
</dbReference>
<evidence type="ECO:0000313" key="8">
    <source>
        <dbReference type="Proteomes" id="UP000239866"/>
    </source>
</evidence>
<dbReference type="InterPro" id="IPR027417">
    <property type="entry name" value="P-loop_NTPase"/>
</dbReference>
<accession>A0A2T1KDP4</accession>
<evidence type="ECO:0000256" key="5">
    <source>
        <dbReference type="ARBA" id="ARBA00022840"/>
    </source>
</evidence>
<dbReference type="InterPro" id="IPR022467">
    <property type="entry name" value="ABC_transprt_ATP-bd_su_PQQ"/>
</dbReference>
<sequence>MPLVIENLSHRYPGKTALADVSFRLAPGQFNGLLGLNGAGKTTLFGLATRLLAIQRGSIYLQGHSLARPTMAALRGLGVVFQQSTLDLDLTVQQNLAYHASLQGLRPSMARARICQELARFELTDHHNRPVRMLNGGHRRRVELARAMLHQPEVLLLDEPTTGLDVASRSFLVEHVHQLCRKQGLTVLWATHLFDELQASDQALVLHQGRLLANQAAAELIREQQSDNLQSAFEALTQGDSP</sequence>
<reference evidence="7 8" key="1">
    <citation type="submission" date="2018-03" db="EMBL/GenBank/DDBJ databases">
        <title>Marinobacter brunus sp. nov., a marine bacterium of Gamma-proteobacteria isolated from the surface seawater of the South China Sea.</title>
        <authorList>
            <person name="Cheng H."/>
            <person name="Wu Y.-H."/>
            <person name="Xamxidin M."/>
            <person name="Xu X.-W."/>
        </authorList>
    </citation>
    <scope>NUCLEOTIDE SEQUENCE [LARGE SCALE GENOMIC DNA]</scope>
    <source>
        <strain evidence="7 8">NH169-3</strain>
    </source>
</reference>
<keyword evidence="2" id="KW-0813">Transport</keyword>
<dbReference type="GO" id="GO:0016887">
    <property type="term" value="F:ATP hydrolysis activity"/>
    <property type="evidence" value="ECO:0007669"/>
    <property type="project" value="InterPro"/>
</dbReference>
<evidence type="ECO:0000259" key="6">
    <source>
        <dbReference type="PROSITE" id="PS50893"/>
    </source>
</evidence>
<dbReference type="RefSeq" id="WP_106762161.1">
    <property type="nucleotide sequence ID" value="NZ_PXNP01000053.1"/>
</dbReference>
<dbReference type="SMART" id="SM00382">
    <property type="entry name" value="AAA"/>
    <property type="match status" value="1"/>
</dbReference>
<dbReference type="PANTHER" id="PTHR42711">
    <property type="entry name" value="ABC TRANSPORTER ATP-BINDING PROTEIN"/>
    <property type="match status" value="1"/>
</dbReference>
<gene>
    <name evidence="7" type="ORF">C7H09_08695</name>
</gene>
<dbReference type="SUPFAM" id="SSF52540">
    <property type="entry name" value="P-loop containing nucleoside triphosphate hydrolases"/>
    <property type="match status" value="1"/>
</dbReference>
<evidence type="ECO:0000313" key="7">
    <source>
        <dbReference type="EMBL" id="PSF08235.1"/>
    </source>
</evidence>
<keyword evidence="5 7" id="KW-0067">ATP-binding</keyword>
<name>A0A2T1KDP4_9GAMM</name>
<dbReference type="EMBL" id="PXNP01000053">
    <property type="protein sequence ID" value="PSF08235.1"/>
    <property type="molecule type" value="Genomic_DNA"/>
</dbReference>
<dbReference type="Proteomes" id="UP000239866">
    <property type="component" value="Unassembled WGS sequence"/>
</dbReference>
<keyword evidence="4" id="KW-0547">Nucleotide-binding</keyword>
<dbReference type="AlphaFoldDB" id="A0A2T1KDP4"/>
<comment type="similarity">
    <text evidence="1">Belongs to the ABC transporter superfamily.</text>
</comment>
<feature type="domain" description="ABC transporter" evidence="6">
    <location>
        <begin position="3"/>
        <end position="233"/>
    </location>
</feature>
<evidence type="ECO:0000256" key="4">
    <source>
        <dbReference type="ARBA" id="ARBA00022741"/>
    </source>
</evidence>
<evidence type="ECO:0000256" key="2">
    <source>
        <dbReference type="ARBA" id="ARBA00022448"/>
    </source>
</evidence>
<keyword evidence="3" id="KW-0536">Nodulation</keyword>
<dbReference type="InterPro" id="IPR003439">
    <property type="entry name" value="ABC_transporter-like_ATP-bd"/>
</dbReference>
<dbReference type="GO" id="GO:0005524">
    <property type="term" value="F:ATP binding"/>
    <property type="evidence" value="ECO:0007669"/>
    <property type="project" value="UniProtKB-KW"/>
</dbReference>
<evidence type="ECO:0000256" key="3">
    <source>
        <dbReference type="ARBA" id="ARBA00022458"/>
    </source>
</evidence>
<dbReference type="InterPro" id="IPR003593">
    <property type="entry name" value="AAA+_ATPase"/>
</dbReference>
<keyword evidence="8" id="KW-1185">Reference proteome</keyword>
<organism evidence="7 8">
    <name type="scientific">Marinobacter fuscus</name>
    <dbReference type="NCBI Taxonomy" id="2109942"/>
    <lineage>
        <taxon>Bacteria</taxon>
        <taxon>Pseudomonadati</taxon>
        <taxon>Pseudomonadota</taxon>
        <taxon>Gammaproteobacteria</taxon>
        <taxon>Pseudomonadales</taxon>
        <taxon>Marinobacteraceae</taxon>
        <taxon>Marinobacter</taxon>
    </lineage>
</organism>
<dbReference type="Pfam" id="PF00005">
    <property type="entry name" value="ABC_tran"/>
    <property type="match status" value="1"/>
</dbReference>
<comment type="caution">
    <text evidence="7">The sequence shown here is derived from an EMBL/GenBank/DDBJ whole genome shotgun (WGS) entry which is preliminary data.</text>
</comment>
<dbReference type="NCBIfam" id="TIGR03864">
    <property type="entry name" value="PQQ_ABC_ATP"/>
    <property type="match status" value="1"/>
</dbReference>
<dbReference type="Gene3D" id="3.40.50.300">
    <property type="entry name" value="P-loop containing nucleotide triphosphate hydrolases"/>
    <property type="match status" value="1"/>
</dbReference>
<protein>
    <submittedName>
        <fullName evidence="7">ABC transporter ATP-binding protein</fullName>
    </submittedName>
</protein>
<dbReference type="InterPro" id="IPR050763">
    <property type="entry name" value="ABC_transporter_ATP-binding"/>
</dbReference>